<dbReference type="EMBL" id="UOGC01000100">
    <property type="protein sequence ID" value="VAX19979.1"/>
    <property type="molecule type" value="Genomic_DNA"/>
</dbReference>
<organism evidence="1">
    <name type="scientific">hydrothermal vent metagenome</name>
    <dbReference type="NCBI Taxonomy" id="652676"/>
    <lineage>
        <taxon>unclassified sequences</taxon>
        <taxon>metagenomes</taxon>
        <taxon>ecological metagenomes</taxon>
    </lineage>
</organism>
<sequence length="148" mass="17314">MRKLLIVVIVLGMFPITAVARDYDKDQKRGKHRQDYIKELGLSDEQVDAIRLARKEMRRDAIRIRADLELKQLDFEDELQSENPDSKTLDKLINELAEFKAEQEKQRLAMIVKMVEVLTPEQKAKFLEKMMKRMMMGNQKGGKGRHGK</sequence>
<name>A0A3B1BPW7_9ZZZZ</name>
<accession>A0A3B1BPW7</accession>
<evidence type="ECO:0000313" key="1">
    <source>
        <dbReference type="EMBL" id="VAX19979.1"/>
    </source>
</evidence>
<dbReference type="AlphaFoldDB" id="A0A3B1BPW7"/>
<protein>
    <recommendedName>
        <fullName evidence="2">Periplasmic heavy metal sensor</fullName>
    </recommendedName>
</protein>
<proteinExistence type="predicted"/>
<gene>
    <name evidence="1" type="ORF">MNBD_NITROSPINAE01-644</name>
</gene>
<evidence type="ECO:0008006" key="2">
    <source>
        <dbReference type="Google" id="ProtNLM"/>
    </source>
</evidence>
<dbReference type="InterPro" id="IPR025961">
    <property type="entry name" value="Metal_resist"/>
</dbReference>
<reference evidence="1" key="1">
    <citation type="submission" date="2018-06" db="EMBL/GenBank/DDBJ databases">
        <authorList>
            <person name="Zhirakovskaya E."/>
        </authorList>
    </citation>
    <scope>NUCLEOTIDE SEQUENCE</scope>
</reference>
<dbReference type="Pfam" id="PF13801">
    <property type="entry name" value="Metal_resist"/>
    <property type="match status" value="1"/>
</dbReference>
<dbReference type="Gene3D" id="1.20.120.1490">
    <property type="match status" value="1"/>
</dbReference>